<evidence type="ECO:0000313" key="1">
    <source>
        <dbReference type="EMBL" id="TEY73115.1"/>
    </source>
</evidence>
<comment type="caution">
    <text evidence="1">The sequence shown here is derived from an EMBL/GenBank/DDBJ whole genome shotgun (WGS) entry which is preliminary data.</text>
</comment>
<sequence length="105" mass="12199">MDNDGMKAAELFDASIDLDYDNSQCIDYGLLVGFFTNIDSDNNYRFGEQYDEDPARVKIPMLSDWLNWNLLSSSVLQLKSLYLISEDKREASFHNTTTWEWIGKK</sequence>
<dbReference type="Proteomes" id="UP000297299">
    <property type="component" value="Unassembled WGS sequence"/>
</dbReference>
<protein>
    <submittedName>
        <fullName evidence="1">Uncharacterized protein</fullName>
    </submittedName>
</protein>
<dbReference type="AlphaFoldDB" id="A0A4Y8D878"/>
<keyword evidence="2" id="KW-1185">Reference proteome</keyword>
<organism evidence="1 2">
    <name type="scientific">Botryotinia calthae</name>
    <dbReference type="NCBI Taxonomy" id="38488"/>
    <lineage>
        <taxon>Eukaryota</taxon>
        <taxon>Fungi</taxon>
        <taxon>Dikarya</taxon>
        <taxon>Ascomycota</taxon>
        <taxon>Pezizomycotina</taxon>
        <taxon>Leotiomycetes</taxon>
        <taxon>Helotiales</taxon>
        <taxon>Sclerotiniaceae</taxon>
        <taxon>Botryotinia</taxon>
    </lineage>
</organism>
<accession>A0A4Y8D878</accession>
<name>A0A4Y8D878_9HELO</name>
<dbReference type="EMBL" id="PHWZ01000083">
    <property type="protein sequence ID" value="TEY73115.1"/>
    <property type="molecule type" value="Genomic_DNA"/>
</dbReference>
<evidence type="ECO:0000313" key="2">
    <source>
        <dbReference type="Proteomes" id="UP000297299"/>
    </source>
</evidence>
<gene>
    <name evidence="1" type="ORF">BOTCAL_0083g00280</name>
</gene>
<proteinExistence type="predicted"/>
<reference evidence="1 2" key="1">
    <citation type="submission" date="2017-11" db="EMBL/GenBank/DDBJ databases">
        <title>Comparative genomics of Botrytis spp.</title>
        <authorList>
            <person name="Valero-Jimenez C.A."/>
            <person name="Tapia P."/>
            <person name="Veloso J."/>
            <person name="Silva-Moreno E."/>
            <person name="Staats M."/>
            <person name="Valdes J.H."/>
            <person name="Van Kan J.A.L."/>
        </authorList>
    </citation>
    <scope>NUCLEOTIDE SEQUENCE [LARGE SCALE GENOMIC DNA]</scope>
    <source>
        <strain evidence="1 2">MUCL2830</strain>
    </source>
</reference>